<dbReference type="HOGENOM" id="CLU_2491284_0_0_10"/>
<dbReference type="STRING" id="470145.BACCOP_00315"/>
<sequence>MKSSRVIIIIVLLLLVFGGFSGWQYAHRRIYRELQAVERVMGTHPDSALSLLRKNFFSRPSSWQEPCILCPSSYSGLLQELPSCYR</sequence>
<accession>B3JEM2</accession>
<reference evidence="1 2" key="2">
    <citation type="submission" date="2008-04" db="EMBL/GenBank/DDBJ databases">
        <authorList>
            <person name="Fulton L."/>
            <person name="Clifton S."/>
            <person name="Fulton B."/>
            <person name="Xu J."/>
            <person name="Minx P."/>
            <person name="Pepin K.H."/>
            <person name="Johnson M."/>
            <person name="Thiruvilangam P."/>
            <person name="Bhonagiri V."/>
            <person name="Nash W.E."/>
            <person name="Mardis E.R."/>
            <person name="Wilson R.K."/>
        </authorList>
    </citation>
    <scope>NUCLEOTIDE SEQUENCE [LARGE SCALE GENOMIC DNA]</scope>
    <source>
        <strain evidence="1 2">DSM 17136</strain>
    </source>
</reference>
<name>B3JEM2_9BACT</name>
<proteinExistence type="predicted"/>
<gene>
    <name evidence="1" type="ORF">BACCOP_00315</name>
</gene>
<protein>
    <submittedName>
        <fullName evidence="1">Uncharacterized protein</fullName>
    </submittedName>
</protein>
<dbReference type="AlphaFoldDB" id="B3JEM2"/>
<reference evidence="1 2" key="1">
    <citation type="submission" date="2008-04" db="EMBL/GenBank/DDBJ databases">
        <title>Draft genome sequence of Bacteroides coprocola (DSM 17136).</title>
        <authorList>
            <person name="Sudarsanam P."/>
            <person name="Ley R."/>
            <person name="Guruge J."/>
            <person name="Turnbaugh P.J."/>
            <person name="Mahowald M."/>
            <person name="Liep D."/>
            <person name="Gordon J."/>
        </authorList>
    </citation>
    <scope>NUCLEOTIDE SEQUENCE [LARGE SCALE GENOMIC DNA]</scope>
    <source>
        <strain evidence="1 2">DSM 17136</strain>
    </source>
</reference>
<dbReference type="RefSeq" id="WP_007565668.1">
    <property type="nucleotide sequence ID" value="NZ_DS981440.1"/>
</dbReference>
<evidence type="ECO:0000313" key="2">
    <source>
        <dbReference type="Proteomes" id="UP000003146"/>
    </source>
</evidence>
<dbReference type="EMBL" id="ABIY02000035">
    <property type="protein sequence ID" value="EDV02591.1"/>
    <property type="molecule type" value="Genomic_DNA"/>
</dbReference>
<organism evidence="1 2">
    <name type="scientific">Phocaeicola coprocola DSM 17136</name>
    <dbReference type="NCBI Taxonomy" id="470145"/>
    <lineage>
        <taxon>Bacteria</taxon>
        <taxon>Pseudomonadati</taxon>
        <taxon>Bacteroidota</taxon>
        <taxon>Bacteroidia</taxon>
        <taxon>Bacteroidales</taxon>
        <taxon>Bacteroidaceae</taxon>
        <taxon>Phocaeicola</taxon>
    </lineage>
</organism>
<dbReference type="Proteomes" id="UP000003146">
    <property type="component" value="Unassembled WGS sequence"/>
</dbReference>
<comment type="caution">
    <text evidence="1">The sequence shown here is derived from an EMBL/GenBank/DDBJ whole genome shotgun (WGS) entry which is preliminary data.</text>
</comment>
<evidence type="ECO:0000313" key="1">
    <source>
        <dbReference type="EMBL" id="EDV02591.1"/>
    </source>
</evidence>